<protein>
    <submittedName>
        <fullName evidence="1">Uncharacterized protein</fullName>
    </submittedName>
</protein>
<keyword evidence="2" id="KW-1185">Reference proteome</keyword>
<sequence>MPAFLIRYPKGQGEDILAEDSHLTLTIDHGWAVLADPHGTCIAVPAHSGATITRIDQNQQPEE</sequence>
<gene>
    <name evidence="1" type="ORF">SAMN05421870_107238</name>
</gene>
<dbReference type="RefSeq" id="WP_075001157.1">
    <property type="nucleotide sequence ID" value="NZ_FOGO01000007.1"/>
</dbReference>
<dbReference type="AlphaFoldDB" id="A0A1H9U2R9"/>
<name>A0A1H9U2R9_9ACTN</name>
<proteinExistence type="predicted"/>
<evidence type="ECO:0000313" key="1">
    <source>
        <dbReference type="EMBL" id="SES03457.1"/>
    </source>
</evidence>
<evidence type="ECO:0000313" key="2">
    <source>
        <dbReference type="Proteomes" id="UP000182841"/>
    </source>
</evidence>
<dbReference type="EMBL" id="FOGO01000007">
    <property type="protein sequence ID" value="SES03457.1"/>
    <property type="molecule type" value="Genomic_DNA"/>
</dbReference>
<dbReference type="OrthoDB" id="4287719at2"/>
<reference evidence="2" key="1">
    <citation type="submission" date="2016-10" db="EMBL/GenBank/DDBJ databases">
        <authorList>
            <person name="Varghese N."/>
            <person name="Submissions S."/>
        </authorList>
    </citation>
    <scope>NUCLEOTIDE SEQUENCE [LARGE SCALE GENOMIC DNA]</scope>
    <source>
        <strain evidence="2">CGMCC 4.6825</strain>
    </source>
</reference>
<dbReference type="Proteomes" id="UP000182841">
    <property type="component" value="Unassembled WGS sequence"/>
</dbReference>
<organism evidence="1 2">
    <name type="scientific">Streptomyces qinglanensis</name>
    <dbReference type="NCBI Taxonomy" id="943816"/>
    <lineage>
        <taxon>Bacteria</taxon>
        <taxon>Bacillati</taxon>
        <taxon>Actinomycetota</taxon>
        <taxon>Actinomycetes</taxon>
        <taxon>Kitasatosporales</taxon>
        <taxon>Streptomycetaceae</taxon>
        <taxon>Streptomyces</taxon>
    </lineage>
</organism>
<accession>A0A1H9U2R9</accession>